<evidence type="ECO:0000256" key="1">
    <source>
        <dbReference type="SAM" id="Coils"/>
    </source>
</evidence>
<accession>A0A8S4G369</accession>
<sequence>MDCIKCHDKCKVEELLKCTQCQMINHYWCYGMSEVDYKKILPMNKPKWKCLECKTKKPINPRVNSDGIQGQLTNVDTTSLMQYMDTKFEALSVNLTEFKSSVISQLADLTKLVDSFEQRIQCLEKKSTDYSECPALIKQNLEVASLNDTISSLREQLNSQEQFGLRNEMEISGITENDNESLYHIVSLAAAKVGVAVEENDIDMITRVGPRRTRENQEPRPVVVRFLRNAKRNEMLNATKSRNRLSSDDIEVKGARRNIYFNERLTKANRKLFRDARIRTKQHGFRYCWVKNGLIYVRKEDQKPPKLINNSDDIDRLIGPLRPDPPVPVSTHSENNM</sequence>
<dbReference type="InterPro" id="IPR057251">
    <property type="entry name" value="FP_C"/>
</dbReference>
<comment type="caution">
    <text evidence="4">The sequence shown here is derived from an EMBL/GenBank/DDBJ whole genome shotgun (WGS) entry which is preliminary data.</text>
</comment>
<evidence type="ECO:0000313" key="4">
    <source>
        <dbReference type="EMBL" id="CAG9134900.1"/>
    </source>
</evidence>
<proteinExistence type="predicted"/>
<reference evidence="4" key="1">
    <citation type="submission" date="2020-11" db="EMBL/GenBank/DDBJ databases">
        <authorList>
            <person name="Whiteford S."/>
        </authorList>
    </citation>
    <scope>NUCLEOTIDE SEQUENCE</scope>
</reference>
<keyword evidence="5" id="KW-1185">Reference proteome</keyword>
<dbReference type="EMBL" id="CAJHNJ030000088">
    <property type="protein sequence ID" value="CAG9134900.1"/>
    <property type="molecule type" value="Genomic_DNA"/>
</dbReference>
<protein>
    <submittedName>
        <fullName evidence="4">(diamondback moth) hypothetical protein</fullName>
    </submittedName>
</protein>
<evidence type="ECO:0000313" key="5">
    <source>
        <dbReference type="Proteomes" id="UP000653454"/>
    </source>
</evidence>
<evidence type="ECO:0000256" key="2">
    <source>
        <dbReference type="SAM" id="MobiDB-lite"/>
    </source>
</evidence>
<gene>
    <name evidence="4" type="ORF">PLXY2_LOCUS13159</name>
</gene>
<dbReference type="AlphaFoldDB" id="A0A8S4G369"/>
<dbReference type="Pfam" id="PF25298">
    <property type="entry name" value="Baculo_FP_2nd"/>
    <property type="match status" value="1"/>
</dbReference>
<dbReference type="SUPFAM" id="SSF57903">
    <property type="entry name" value="FYVE/PHD zinc finger"/>
    <property type="match status" value="1"/>
</dbReference>
<organism evidence="4 5">
    <name type="scientific">Plutella xylostella</name>
    <name type="common">Diamondback moth</name>
    <name type="synonym">Plutella maculipennis</name>
    <dbReference type="NCBI Taxonomy" id="51655"/>
    <lineage>
        <taxon>Eukaryota</taxon>
        <taxon>Metazoa</taxon>
        <taxon>Ecdysozoa</taxon>
        <taxon>Arthropoda</taxon>
        <taxon>Hexapoda</taxon>
        <taxon>Insecta</taxon>
        <taxon>Pterygota</taxon>
        <taxon>Neoptera</taxon>
        <taxon>Endopterygota</taxon>
        <taxon>Lepidoptera</taxon>
        <taxon>Glossata</taxon>
        <taxon>Ditrysia</taxon>
        <taxon>Yponomeutoidea</taxon>
        <taxon>Plutellidae</taxon>
        <taxon>Plutella</taxon>
    </lineage>
</organism>
<feature type="domain" description="FP protein C-terminal" evidence="3">
    <location>
        <begin position="266"/>
        <end position="317"/>
    </location>
</feature>
<dbReference type="Proteomes" id="UP000653454">
    <property type="component" value="Unassembled WGS sequence"/>
</dbReference>
<dbReference type="InterPro" id="IPR011011">
    <property type="entry name" value="Znf_FYVE_PHD"/>
</dbReference>
<evidence type="ECO:0000259" key="3">
    <source>
        <dbReference type="Pfam" id="PF25298"/>
    </source>
</evidence>
<feature type="coiled-coil region" evidence="1">
    <location>
        <begin position="106"/>
        <end position="156"/>
    </location>
</feature>
<feature type="region of interest" description="Disordered" evidence="2">
    <location>
        <begin position="307"/>
        <end position="337"/>
    </location>
</feature>
<keyword evidence="1" id="KW-0175">Coiled coil</keyword>
<name>A0A8S4G369_PLUXY</name>
<dbReference type="Gene3D" id="3.30.70.1820">
    <property type="entry name" value="L1 transposable element, RRM domain"/>
    <property type="match status" value="1"/>
</dbReference>